<dbReference type="PANTHER" id="PTHR34610:SF4">
    <property type="entry name" value="SLL8027 PROTEIN"/>
    <property type="match status" value="1"/>
</dbReference>
<dbReference type="InterPro" id="IPR029060">
    <property type="entry name" value="PIN-like_dom_sf"/>
</dbReference>
<evidence type="ECO:0000259" key="1">
    <source>
        <dbReference type="Pfam" id="PF13470"/>
    </source>
</evidence>
<dbReference type="NCBIfam" id="TIGR00305">
    <property type="entry name" value="putative toxin-antitoxin system toxin component, PIN family"/>
    <property type="match status" value="1"/>
</dbReference>
<dbReference type="RefSeq" id="WP_176697777.1">
    <property type="nucleotide sequence ID" value="NZ_CZQA01000001.1"/>
</dbReference>
<reference evidence="2 3" key="1">
    <citation type="submission" date="2015-10" db="EMBL/GenBank/DDBJ databases">
        <authorList>
            <person name="Gilbert D.G."/>
        </authorList>
    </citation>
    <scope>NUCLEOTIDE SEQUENCE [LARGE SCALE GENOMIC DNA]</scope>
    <source>
        <strain evidence="2">COMA1</strain>
    </source>
</reference>
<proteinExistence type="predicted"/>
<gene>
    <name evidence="2" type="ORF">COMA1_10410</name>
</gene>
<dbReference type="Pfam" id="PF13470">
    <property type="entry name" value="PIN_3"/>
    <property type="match status" value="1"/>
</dbReference>
<dbReference type="InterPro" id="IPR002850">
    <property type="entry name" value="PIN_toxin-like"/>
</dbReference>
<dbReference type="EMBL" id="CZQA01000001">
    <property type="protein sequence ID" value="CUS32085.1"/>
    <property type="molecule type" value="Genomic_DNA"/>
</dbReference>
<sequence>MLDTDVIISALLFSGPPSQLVSAWHSSRLRPVVSAPILDGYIRVLAYPKFELTPAEIRSVIEEEFLPFIESVKAIPTTVAYVRDPDDAKFIACAAAAGVRWLVSRDDDLLSLRRIQSVEIVSITEFLCLLKAE</sequence>
<protein>
    <submittedName>
        <fullName evidence="2">PilT protein domain protein</fullName>
    </submittedName>
</protein>
<keyword evidence="3" id="KW-1185">Reference proteome</keyword>
<dbReference type="AlphaFoldDB" id="A0A0S4L3I5"/>
<organism evidence="2 3">
    <name type="scientific">Candidatus Nitrospira nitrosa</name>
    <dbReference type="NCBI Taxonomy" id="1742972"/>
    <lineage>
        <taxon>Bacteria</taxon>
        <taxon>Pseudomonadati</taxon>
        <taxon>Nitrospirota</taxon>
        <taxon>Nitrospiria</taxon>
        <taxon>Nitrospirales</taxon>
        <taxon>Nitrospiraceae</taxon>
        <taxon>Nitrospira</taxon>
    </lineage>
</organism>
<feature type="domain" description="PIN" evidence="1">
    <location>
        <begin position="1"/>
        <end position="106"/>
    </location>
</feature>
<dbReference type="Proteomes" id="UP000199032">
    <property type="component" value="Unassembled WGS sequence"/>
</dbReference>
<dbReference type="PANTHER" id="PTHR34610">
    <property type="entry name" value="SSL7007 PROTEIN"/>
    <property type="match status" value="1"/>
</dbReference>
<dbReference type="STRING" id="1742972.COMA1_10410"/>
<dbReference type="InterPro" id="IPR002716">
    <property type="entry name" value="PIN_dom"/>
</dbReference>
<evidence type="ECO:0000313" key="2">
    <source>
        <dbReference type="EMBL" id="CUS32085.1"/>
    </source>
</evidence>
<evidence type="ECO:0000313" key="3">
    <source>
        <dbReference type="Proteomes" id="UP000199032"/>
    </source>
</evidence>
<name>A0A0S4L3I5_9BACT</name>
<accession>A0A0S4L3I5</accession>
<dbReference type="SUPFAM" id="SSF88723">
    <property type="entry name" value="PIN domain-like"/>
    <property type="match status" value="1"/>
</dbReference>